<accession>A0ABR6GNA9</accession>
<sequence length="30" mass="3304">MPGSCEKRASLTPKPTRDDGHTRQGVPFAY</sequence>
<name>A0ABR6GNA9_9BURK</name>
<protein>
    <submittedName>
        <fullName evidence="2">Uncharacterized protein</fullName>
    </submittedName>
</protein>
<evidence type="ECO:0000313" key="2">
    <source>
        <dbReference type="EMBL" id="MBB3193554.1"/>
    </source>
</evidence>
<feature type="compositionally biased region" description="Basic and acidic residues" evidence="1">
    <location>
        <begin position="1"/>
        <end position="22"/>
    </location>
</feature>
<reference evidence="2 3" key="1">
    <citation type="submission" date="2020-08" db="EMBL/GenBank/DDBJ databases">
        <title>Genomic Encyclopedia of Type Strains, Phase III (KMG-III): the genomes of soil and plant-associated and newly described type strains.</title>
        <authorList>
            <person name="Whitman W."/>
        </authorList>
    </citation>
    <scope>NUCLEOTIDE SEQUENCE [LARGE SCALE GENOMIC DNA]</scope>
    <source>
        <strain evidence="2 3">CECT 7247</strain>
    </source>
</reference>
<comment type="caution">
    <text evidence="2">The sequence shown here is derived from an EMBL/GenBank/DDBJ whole genome shotgun (WGS) entry which is preliminary data.</text>
</comment>
<evidence type="ECO:0000313" key="3">
    <source>
        <dbReference type="Proteomes" id="UP000574369"/>
    </source>
</evidence>
<feature type="region of interest" description="Disordered" evidence="1">
    <location>
        <begin position="1"/>
        <end position="30"/>
    </location>
</feature>
<dbReference type="Proteomes" id="UP000574369">
    <property type="component" value="Unassembled WGS sequence"/>
</dbReference>
<organism evidence="2 3">
    <name type="scientific">Roseateles terrae</name>
    <dbReference type="NCBI Taxonomy" id="431060"/>
    <lineage>
        <taxon>Bacteria</taxon>
        <taxon>Pseudomonadati</taxon>
        <taxon>Pseudomonadota</taxon>
        <taxon>Betaproteobacteria</taxon>
        <taxon>Burkholderiales</taxon>
        <taxon>Sphaerotilaceae</taxon>
        <taxon>Roseateles</taxon>
    </lineage>
</organism>
<gene>
    <name evidence="2" type="ORF">FHS28_000919</name>
</gene>
<keyword evidence="3" id="KW-1185">Reference proteome</keyword>
<dbReference type="EMBL" id="JACHXO010000001">
    <property type="protein sequence ID" value="MBB3193554.1"/>
    <property type="molecule type" value="Genomic_DNA"/>
</dbReference>
<proteinExistence type="predicted"/>
<evidence type="ECO:0000256" key="1">
    <source>
        <dbReference type="SAM" id="MobiDB-lite"/>
    </source>
</evidence>